<dbReference type="EMBL" id="KI689010">
    <property type="protein sequence ID" value="ETK74722.1"/>
    <property type="molecule type" value="Genomic_DNA"/>
</dbReference>
<dbReference type="EMBL" id="KI695760">
    <property type="protein sequence ID" value="ETM34593.1"/>
    <property type="molecule type" value="Genomic_DNA"/>
</dbReference>
<reference evidence="2" key="1">
    <citation type="submission" date="2013-11" db="EMBL/GenBank/DDBJ databases">
        <title>The Genome Sequence of Phytophthora parasitica CJ02B3.</title>
        <authorList>
            <consortium name="The Broad Institute Genomics Platform"/>
            <person name="Russ C."/>
            <person name="Tyler B."/>
            <person name="Panabieres F."/>
            <person name="Shan W."/>
            <person name="Tripathy S."/>
            <person name="Grunwald N."/>
            <person name="Machado M."/>
            <person name="Johnson C.S."/>
            <person name="Arredondo F."/>
            <person name="Hong C."/>
            <person name="Coffey M."/>
            <person name="Young S.K."/>
            <person name="Zeng Q."/>
            <person name="Gargeya S."/>
            <person name="Fitzgerald M."/>
            <person name="Abouelleil A."/>
            <person name="Alvarado L."/>
            <person name="Chapman S.B."/>
            <person name="Gainer-Dewar J."/>
            <person name="Goldberg J."/>
            <person name="Griggs A."/>
            <person name="Gujja S."/>
            <person name="Hansen M."/>
            <person name="Howarth C."/>
            <person name="Imamovic A."/>
            <person name="Ireland A."/>
            <person name="Larimer J."/>
            <person name="McCowan C."/>
            <person name="Murphy C."/>
            <person name="Pearson M."/>
            <person name="Poon T.W."/>
            <person name="Priest M."/>
            <person name="Roberts A."/>
            <person name="Saif S."/>
            <person name="Shea T."/>
            <person name="Sykes S."/>
            <person name="Wortman J."/>
            <person name="Nusbaum C."/>
            <person name="Birren B."/>
        </authorList>
    </citation>
    <scope>NUCLEOTIDE SEQUENCE [LARGE SCALE GENOMIC DNA]</scope>
    <source>
        <strain evidence="2">CJ02B3</strain>
    </source>
</reference>
<gene>
    <name evidence="4" type="ORF">L914_18348</name>
    <name evidence="2" type="ORF">L915_18532</name>
    <name evidence="3" type="ORF">L916_18432</name>
</gene>
<dbReference type="AlphaFoldDB" id="W2FVD4"/>
<evidence type="ECO:0000256" key="1">
    <source>
        <dbReference type="SAM" id="MobiDB-lite"/>
    </source>
</evidence>
<reference evidence="3" key="2">
    <citation type="submission" date="2013-11" db="EMBL/GenBank/DDBJ databases">
        <title>The Genome Sequence of Phytophthora parasitica CJ05E6.</title>
        <authorList>
            <consortium name="The Broad Institute Genomics Platform"/>
            <person name="Russ C."/>
            <person name="Tyler B."/>
            <person name="Panabieres F."/>
            <person name="Shan W."/>
            <person name="Tripathy S."/>
            <person name="Grunwald N."/>
            <person name="Machado M."/>
            <person name="Johnson C.S."/>
            <person name="Arredondo F."/>
            <person name="Hong C."/>
            <person name="Coffey M."/>
            <person name="Young S.K."/>
            <person name="Zeng Q."/>
            <person name="Gargeya S."/>
            <person name="Fitzgerald M."/>
            <person name="Abouelleil A."/>
            <person name="Alvarado L."/>
            <person name="Chapman S.B."/>
            <person name="Gainer-Dewar J."/>
            <person name="Goldberg J."/>
            <person name="Griggs A."/>
            <person name="Gujja S."/>
            <person name="Hansen M."/>
            <person name="Howarth C."/>
            <person name="Imamovic A."/>
            <person name="Ireland A."/>
            <person name="Larimer J."/>
            <person name="McCowan C."/>
            <person name="Murphy C."/>
            <person name="Pearson M."/>
            <person name="Poon T.W."/>
            <person name="Priest M."/>
            <person name="Roberts A."/>
            <person name="Saif S."/>
            <person name="Shea T."/>
            <person name="Sykes S."/>
            <person name="Wortman J."/>
            <person name="Nusbaum C."/>
            <person name="Birren B."/>
        </authorList>
    </citation>
    <scope>NUCLEOTIDE SEQUENCE [LARGE SCALE GENOMIC DNA]</scope>
    <source>
        <strain evidence="3">CJ05E6</strain>
    </source>
</reference>
<protein>
    <submittedName>
        <fullName evidence="2">Uncharacterized protein</fullName>
    </submittedName>
</protein>
<dbReference type="Proteomes" id="UP000053236">
    <property type="component" value="Unassembled WGS sequence"/>
</dbReference>
<evidence type="ECO:0000313" key="2">
    <source>
        <dbReference type="EMBL" id="ETK74722.1"/>
    </source>
</evidence>
<reference evidence="4" key="3">
    <citation type="submission" date="2013-11" db="EMBL/GenBank/DDBJ databases">
        <title>The Genome Sequence of Phytophthora parasitica IAC_01/95.</title>
        <authorList>
            <consortium name="The Broad Institute Genomics Platform"/>
            <person name="Russ C."/>
            <person name="Tyler B."/>
            <person name="Panabieres F."/>
            <person name="Shan W."/>
            <person name="Tripathy S."/>
            <person name="Grunwald N."/>
            <person name="Machado M."/>
            <person name="Johnson C.S."/>
            <person name="Arredondo F."/>
            <person name="Hong C."/>
            <person name="Coffey M."/>
            <person name="Young S.K."/>
            <person name="Zeng Q."/>
            <person name="Gargeya S."/>
            <person name="Fitzgerald M."/>
            <person name="Abouelleil A."/>
            <person name="Alvarado L."/>
            <person name="Chapman S.B."/>
            <person name="Gainer-Dewar J."/>
            <person name="Goldberg J."/>
            <person name="Griggs A."/>
            <person name="Gujja S."/>
            <person name="Hansen M."/>
            <person name="Howarth C."/>
            <person name="Imamovic A."/>
            <person name="Ireland A."/>
            <person name="Larimer J."/>
            <person name="McCowan C."/>
            <person name="Murphy C."/>
            <person name="Pearson M."/>
            <person name="Poon T.W."/>
            <person name="Priest M."/>
            <person name="Roberts A."/>
            <person name="Saif S."/>
            <person name="Shea T."/>
            <person name="Sykes S."/>
            <person name="Wortman J."/>
            <person name="Nusbaum C."/>
            <person name="Birren B."/>
        </authorList>
    </citation>
    <scope>NUCLEOTIDE SEQUENCE [LARGE SCALE GENOMIC DNA]</scope>
    <source>
        <strain evidence="4">IAC_01/95</strain>
    </source>
</reference>
<feature type="compositionally biased region" description="Basic and acidic residues" evidence="1">
    <location>
        <begin position="48"/>
        <end position="57"/>
    </location>
</feature>
<evidence type="ECO:0000313" key="4">
    <source>
        <dbReference type="EMBL" id="ETM34593.1"/>
    </source>
</evidence>
<dbReference type="Proteomes" id="UP000054532">
    <property type="component" value="Unassembled WGS sequence"/>
</dbReference>
<evidence type="ECO:0000313" key="3">
    <source>
        <dbReference type="EMBL" id="ETL28149.1"/>
    </source>
</evidence>
<name>W2FVD4_PHYNI</name>
<dbReference type="EMBL" id="KI675816">
    <property type="protein sequence ID" value="ETL28149.1"/>
    <property type="molecule type" value="Genomic_DNA"/>
</dbReference>
<dbReference type="Proteomes" id="UP000053864">
    <property type="component" value="Unassembled WGS sequence"/>
</dbReference>
<sequence>MNGNVRFVEFFKEEKKKLIASLELSAETAKASRLATAKWAKHRQRKTTMKERMQEVRSHKKSKQT</sequence>
<feature type="region of interest" description="Disordered" evidence="1">
    <location>
        <begin position="36"/>
        <end position="65"/>
    </location>
</feature>
<accession>W2FVD4</accession>
<organism evidence="2">
    <name type="scientific">Phytophthora nicotianae</name>
    <name type="common">Potato buckeye rot agent</name>
    <name type="synonym">Phytophthora parasitica</name>
    <dbReference type="NCBI Taxonomy" id="4792"/>
    <lineage>
        <taxon>Eukaryota</taxon>
        <taxon>Sar</taxon>
        <taxon>Stramenopiles</taxon>
        <taxon>Oomycota</taxon>
        <taxon>Peronosporomycetes</taxon>
        <taxon>Peronosporales</taxon>
        <taxon>Peronosporaceae</taxon>
        <taxon>Phytophthora</taxon>
    </lineage>
</organism>
<proteinExistence type="predicted"/>